<reference evidence="2" key="1">
    <citation type="journal article" date="2022" name="Int. J. Mol. Sci.">
        <title>Draft Genome of Tanacetum Coccineum: Genomic Comparison of Closely Related Tanacetum-Family Plants.</title>
        <authorList>
            <person name="Yamashiro T."/>
            <person name="Shiraishi A."/>
            <person name="Nakayama K."/>
            <person name="Satake H."/>
        </authorList>
    </citation>
    <scope>NUCLEOTIDE SEQUENCE</scope>
</reference>
<reference evidence="2" key="2">
    <citation type="submission" date="2022-01" db="EMBL/GenBank/DDBJ databases">
        <authorList>
            <person name="Yamashiro T."/>
            <person name="Shiraishi A."/>
            <person name="Satake H."/>
            <person name="Nakayama K."/>
        </authorList>
    </citation>
    <scope>NUCLEOTIDE SEQUENCE</scope>
</reference>
<proteinExistence type="predicted"/>
<evidence type="ECO:0000313" key="3">
    <source>
        <dbReference type="Proteomes" id="UP001151760"/>
    </source>
</evidence>
<feature type="compositionally biased region" description="Low complexity" evidence="1">
    <location>
        <begin position="91"/>
        <end position="114"/>
    </location>
</feature>
<evidence type="ECO:0000313" key="2">
    <source>
        <dbReference type="EMBL" id="GJT48251.1"/>
    </source>
</evidence>
<dbReference type="EMBL" id="BQNB010016138">
    <property type="protein sequence ID" value="GJT48251.1"/>
    <property type="molecule type" value="Genomic_DNA"/>
</dbReference>
<protein>
    <submittedName>
        <fullName evidence="2">Uncharacterized protein</fullName>
    </submittedName>
</protein>
<organism evidence="2 3">
    <name type="scientific">Tanacetum coccineum</name>
    <dbReference type="NCBI Taxonomy" id="301880"/>
    <lineage>
        <taxon>Eukaryota</taxon>
        <taxon>Viridiplantae</taxon>
        <taxon>Streptophyta</taxon>
        <taxon>Embryophyta</taxon>
        <taxon>Tracheophyta</taxon>
        <taxon>Spermatophyta</taxon>
        <taxon>Magnoliopsida</taxon>
        <taxon>eudicotyledons</taxon>
        <taxon>Gunneridae</taxon>
        <taxon>Pentapetalae</taxon>
        <taxon>asterids</taxon>
        <taxon>campanulids</taxon>
        <taxon>Asterales</taxon>
        <taxon>Asteraceae</taxon>
        <taxon>Asteroideae</taxon>
        <taxon>Anthemideae</taxon>
        <taxon>Anthemidinae</taxon>
        <taxon>Tanacetum</taxon>
    </lineage>
</organism>
<name>A0ABQ5EBM8_9ASTR</name>
<keyword evidence="3" id="KW-1185">Reference proteome</keyword>
<evidence type="ECO:0000256" key="1">
    <source>
        <dbReference type="SAM" id="MobiDB-lite"/>
    </source>
</evidence>
<accession>A0ABQ5EBM8</accession>
<feature type="region of interest" description="Disordered" evidence="1">
    <location>
        <begin position="90"/>
        <end position="114"/>
    </location>
</feature>
<dbReference type="Proteomes" id="UP001151760">
    <property type="component" value="Unassembled WGS sequence"/>
</dbReference>
<sequence>MSTLRISSPSVTVIVAVYSYTFDSRNEDSLQKVKGNFQDSDSKINAKRFESPVPEATVTCVICIVEVLIVQLTSRSANYGWHEWKESPTALSASNSSGLSGVGSPLSLSTRVPG</sequence>
<comment type="caution">
    <text evidence="2">The sequence shown here is derived from an EMBL/GenBank/DDBJ whole genome shotgun (WGS) entry which is preliminary data.</text>
</comment>
<gene>
    <name evidence="2" type="ORF">Tco_0974408</name>
</gene>